<evidence type="ECO:0000256" key="2">
    <source>
        <dbReference type="SAM" id="MobiDB-lite"/>
    </source>
</evidence>
<dbReference type="GeneTree" id="ENSGT01030000234613"/>
<reference evidence="3" key="1">
    <citation type="submission" date="2025-08" db="UniProtKB">
        <authorList>
            <consortium name="Ensembl"/>
        </authorList>
    </citation>
    <scope>IDENTIFICATION</scope>
</reference>
<organism evidence="3 4">
    <name type="scientific">Kryptolebias marmoratus</name>
    <name type="common">Mangrove killifish</name>
    <name type="synonym">Rivulus marmoratus</name>
    <dbReference type="NCBI Taxonomy" id="37003"/>
    <lineage>
        <taxon>Eukaryota</taxon>
        <taxon>Metazoa</taxon>
        <taxon>Chordata</taxon>
        <taxon>Craniata</taxon>
        <taxon>Vertebrata</taxon>
        <taxon>Euteleostomi</taxon>
        <taxon>Actinopterygii</taxon>
        <taxon>Neopterygii</taxon>
        <taxon>Teleostei</taxon>
        <taxon>Neoteleostei</taxon>
        <taxon>Acanthomorphata</taxon>
        <taxon>Ovalentaria</taxon>
        <taxon>Atherinomorphae</taxon>
        <taxon>Cyprinodontiformes</taxon>
        <taxon>Rivulidae</taxon>
        <taxon>Kryptolebias</taxon>
    </lineage>
</organism>
<name>A0A3Q3B5X6_KRYMA</name>
<dbReference type="STRING" id="37003.ENSKMAP00000019559"/>
<sequence length="644" mass="74470">MMRVFHLCCLRGNKAGGVEENPGGARRRLPRLNIWNKQKNQHEEDRLDSVLQEDQEEEKQQEEQLEEISRRLILREEELFSLDVHREDEEDQLQRDIENLRIQIWITVHNTFTSSASRDLEVLRSAVASIQQQEEQDQRWKDCPKDQVPVWRPQRWLSTHNQLLQKMVESRLSQAAEENSRETDQLSSAVKKQVCRMGKRVKDDLLTVVTKVKSCYPAKIDILNVYAGLYHHAFSVRLAELTAADLEINDCSYLLFWVNHYYPREILKHKELDGLIKTACLGSLLQEGSLSRLEEQYLIHREEQIKLWLSTALKKEQESWLSEKAPEVIDSYYFSPLAIDVIQVVNSSLTEFSHTIKDQNKAQRLLVQLENFLCSYKKCLEDFVKGALGNVHAVIKAQLVCEQQLRDYITHQTGSLSEEQRRRCLDSLSAVRDCGYRCFTCPLHDKTKACLSQLWTSVWADGSLPVVDLLLDHLNQQLVDLADLKPACRQSLCCVLHQNMVLQYVKKMMKTRNKNREQQVAGAQRMIEDAQKLDRFFTEEGCRETSWLCVLLCSLAEVIRLQDPASIQLELVNLSRSFPDLSGPHVSALLSLKTGLSAADIRSIRLSVEENRLLDASTNQRPPFFSRIKVKWINNKMNQMGLKS</sequence>
<dbReference type="Proteomes" id="UP000264800">
    <property type="component" value="Unplaced"/>
</dbReference>
<dbReference type="AlphaFoldDB" id="A0A3Q3B5X6"/>
<evidence type="ECO:0000256" key="1">
    <source>
        <dbReference type="ARBA" id="ARBA00009447"/>
    </source>
</evidence>
<dbReference type="InterPro" id="IPR042532">
    <property type="entry name" value="EXOC3/Sec6_C"/>
</dbReference>
<dbReference type="Pfam" id="PF06046">
    <property type="entry name" value="Sec6"/>
    <property type="match status" value="1"/>
</dbReference>
<dbReference type="PANTHER" id="PTHR21292:SF4">
    <property type="entry name" value="TUMOR NECROSIS FACTOR ALPHA-INDUCED PROTEIN 2"/>
    <property type="match status" value="1"/>
</dbReference>
<comment type="similarity">
    <text evidence="1">Belongs to the SEC6 family.</text>
</comment>
<dbReference type="PANTHER" id="PTHR21292">
    <property type="entry name" value="EXOCYST COMPLEX COMPONENT SEC6-RELATED"/>
    <property type="match status" value="1"/>
</dbReference>
<keyword evidence="4" id="KW-1185">Reference proteome</keyword>
<accession>A0A3Q3B5X6</accession>
<reference evidence="3" key="2">
    <citation type="submission" date="2025-09" db="UniProtKB">
        <authorList>
            <consortium name="Ensembl"/>
        </authorList>
    </citation>
    <scope>IDENTIFICATION</scope>
</reference>
<evidence type="ECO:0000313" key="3">
    <source>
        <dbReference type="Ensembl" id="ENSKMAP00000019559.1"/>
    </source>
</evidence>
<protein>
    <submittedName>
        <fullName evidence="3">Tumor necrosis factor alpha-induced protein 2-like</fullName>
    </submittedName>
</protein>
<feature type="compositionally biased region" description="Acidic residues" evidence="2">
    <location>
        <begin position="51"/>
        <end position="64"/>
    </location>
</feature>
<proteinExistence type="inferred from homology"/>
<dbReference type="InterPro" id="IPR010326">
    <property type="entry name" value="EXOC3/Sec6"/>
</dbReference>
<dbReference type="GO" id="GO:0006887">
    <property type="term" value="P:exocytosis"/>
    <property type="evidence" value="ECO:0007669"/>
    <property type="project" value="InterPro"/>
</dbReference>
<evidence type="ECO:0000313" key="4">
    <source>
        <dbReference type="Proteomes" id="UP000264800"/>
    </source>
</evidence>
<dbReference type="OMA" id="KPACRQS"/>
<dbReference type="Ensembl" id="ENSKMAT00000019824.1">
    <property type="protein sequence ID" value="ENSKMAP00000019559.1"/>
    <property type="gene ID" value="ENSKMAG00000014556.1"/>
</dbReference>
<dbReference type="GO" id="GO:0000145">
    <property type="term" value="C:exocyst"/>
    <property type="evidence" value="ECO:0007669"/>
    <property type="project" value="InterPro"/>
</dbReference>
<dbReference type="Gene3D" id="1.10.357.70">
    <property type="entry name" value="Exocyst complex component Sec6, C-terminal domain"/>
    <property type="match status" value="1"/>
</dbReference>
<dbReference type="GO" id="GO:0000149">
    <property type="term" value="F:SNARE binding"/>
    <property type="evidence" value="ECO:0007669"/>
    <property type="project" value="TreeGrafter"/>
</dbReference>
<feature type="region of interest" description="Disordered" evidence="2">
    <location>
        <begin position="43"/>
        <end position="64"/>
    </location>
</feature>
<dbReference type="GO" id="GO:0051601">
    <property type="term" value="P:exocyst localization"/>
    <property type="evidence" value="ECO:0007669"/>
    <property type="project" value="TreeGrafter"/>
</dbReference>